<dbReference type="EMBL" id="JANPWB010000006">
    <property type="protein sequence ID" value="KAJ1180200.1"/>
    <property type="molecule type" value="Genomic_DNA"/>
</dbReference>
<dbReference type="Proteomes" id="UP001066276">
    <property type="component" value="Chromosome 3_2"/>
</dbReference>
<comment type="caution">
    <text evidence="1">The sequence shown here is derived from an EMBL/GenBank/DDBJ whole genome shotgun (WGS) entry which is preliminary data.</text>
</comment>
<evidence type="ECO:0000313" key="1">
    <source>
        <dbReference type="EMBL" id="KAJ1180200.1"/>
    </source>
</evidence>
<proteinExistence type="predicted"/>
<protein>
    <submittedName>
        <fullName evidence="1">Uncharacterized protein</fullName>
    </submittedName>
</protein>
<keyword evidence="2" id="KW-1185">Reference proteome</keyword>
<gene>
    <name evidence="1" type="ORF">NDU88_005422</name>
</gene>
<accession>A0AAV7TUS8</accession>
<dbReference type="AlphaFoldDB" id="A0AAV7TUS8"/>
<sequence>MVVGVVSARERCVVMGVMVMEVVAEDVVHSGVNGDETEREEEDVDEGDTVEAVDVAGGLVAAVEPVDSEEEEAEEEDILQHPYNGDQGGVDVLEFLPDPQIVFLLQPLGLLKVGQYRCHRLLGTMRGDVYRRWNTAVERPPRGFVGRDSVGVFLLA</sequence>
<organism evidence="1 2">
    <name type="scientific">Pleurodeles waltl</name>
    <name type="common">Iberian ribbed newt</name>
    <dbReference type="NCBI Taxonomy" id="8319"/>
    <lineage>
        <taxon>Eukaryota</taxon>
        <taxon>Metazoa</taxon>
        <taxon>Chordata</taxon>
        <taxon>Craniata</taxon>
        <taxon>Vertebrata</taxon>
        <taxon>Euteleostomi</taxon>
        <taxon>Amphibia</taxon>
        <taxon>Batrachia</taxon>
        <taxon>Caudata</taxon>
        <taxon>Salamandroidea</taxon>
        <taxon>Salamandridae</taxon>
        <taxon>Pleurodelinae</taxon>
        <taxon>Pleurodeles</taxon>
    </lineage>
</organism>
<reference evidence="1" key="1">
    <citation type="journal article" date="2022" name="bioRxiv">
        <title>Sequencing and chromosome-scale assembly of the giantPleurodeles waltlgenome.</title>
        <authorList>
            <person name="Brown T."/>
            <person name="Elewa A."/>
            <person name="Iarovenko S."/>
            <person name="Subramanian E."/>
            <person name="Araus A.J."/>
            <person name="Petzold A."/>
            <person name="Susuki M."/>
            <person name="Suzuki K.-i.T."/>
            <person name="Hayashi T."/>
            <person name="Toyoda A."/>
            <person name="Oliveira C."/>
            <person name="Osipova E."/>
            <person name="Leigh N.D."/>
            <person name="Simon A."/>
            <person name="Yun M.H."/>
        </authorList>
    </citation>
    <scope>NUCLEOTIDE SEQUENCE</scope>
    <source>
        <strain evidence="1">20211129_DDA</strain>
        <tissue evidence="1">Liver</tissue>
    </source>
</reference>
<name>A0AAV7TUS8_PLEWA</name>
<evidence type="ECO:0000313" key="2">
    <source>
        <dbReference type="Proteomes" id="UP001066276"/>
    </source>
</evidence>